<dbReference type="GO" id="GO:0005886">
    <property type="term" value="C:plasma membrane"/>
    <property type="evidence" value="ECO:0007669"/>
    <property type="project" value="UniProtKB-SubCell"/>
</dbReference>
<dbReference type="PANTHER" id="PTHR32196">
    <property type="entry name" value="ABC TRANSPORTER PERMEASE PROTEIN YPHD-RELATED-RELATED"/>
    <property type="match status" value="1"/>
</dbReference>
<dbReference type="CDD" id="cd06579">
    <property type="entry name" value="TM_PBP1_transp_AraH_like"/>
    <property type="match status" value="1"/>
</dbReference>
<feature type="transmembrane region" description="Helical" evidence="6">
    <location>
        <begin position="329"/>
        <end position="350"/>
    </location>
</feature>
<organism evidence="7 8">
    <name type="scientific">[Clostridium] fimetarium</name>
    <dbReference type="NCBI Taxonomy" id="99656"/>
    <lineage>
        <taxon>Bacteria</taxon>
        <taxon>Bacillati</taxon>
        <taxon>Bacillota</taxon>
        <taxon>Clostridia</taxon>
        <taxon>Lachnospirales</taxon>
        <taxon>Lachnospiraceae</taxon>
    </lineage>
</organism>
<evidence type="ECO:0000256" key="5">
    <source>
        <dbReference type="ARBA" id="ARBA00023136"/>
    </source>
</evidence>
<keyword evidence="8" id="KW-1185">Reference proteome</keyword>
<feature type="transmembrane region" description="Helical" evidence="6">
    <location>
        <begin position="155"/>
        <end position="176"/>
    </location>
</feature>
<evidence type="ECO:0000256" key="1">
    <source>
        <dbReference type="ARBA" id="ARBA00004651"/>
    </source>
</evidence>
<evidence type="ECO:0000256" key="6">
    <source>
        <dbReference type="SAM" id="Phobius"/>
    </source>
</evidence>
<feature type="transmembrane region" description="Helical" evidence="6">
    <location>
        <begin position="305"/>
        <end position="323"/>
    </location>
</feature>
<keyword evidence="2" id="KW-1003">Cell membrane</keyword>
<feature type="transmembrane region" description="Helical" evidence="6">
    <location>
        <begin position="196"/>
        <end position="214"/>
    </location>
</feature>
<feature type="transmembrane region" description="Helical" evidence="6">
    <location>
        <begin position="123"/>
        <end position="148"/>
    </location>
</feature>
<name>A0A1I0RSR8_9FIRM</name>
<dbReference type="GO" id="GO:0022857">
    <property type="term" value="F:transmembrane transporter activity"/>
    <property type="evidence" value="ECO:0007669"/>
    <property type="project" value="InterPro"/>
</dbReference>
<protein>
    <submittedName>
        <fullName evidence="7">Simple sugar transport system permease protein</fullName>
    </submittedName>
</protein>
<keyword evidence="7" id="KW-0762">Sugar transport</keyword>
<evidence type="ECO:0000313" key="7">
    <source>
        <dbReference type="EMBL" id="SEW44412.1"/>
    </source>
</evidence>
<keyword evidence="4 6" id="KW-1133">Transmembrane helix</keyword>
<feature type="transmembrane region" description="Helical" evidence="6">
    <location>
        <begin position="241"/>
        <end position="261"/>
    </location>
</feature>
<dbReference type="Proteomes" id="UP000199701">
    <property type="component" value="Unassembled WGS sequence"/>
</dbReference>
<feature type="transmembrane region" description="Helical" evidence="6">
    <location>
        <begin position="62"/>
        <end position="82"/>
    </location>
</feature>
<dbReference type="PANTHER" id="PTHR32196:SF19">
    <property type="entry name" value="GALACTOFURANOSE TRANSPORTER PERMEASE PROTEIN YTFT"/>
    <property type="match status" value="1"/>
</dbReference>
<comment type="subcellular location">
    <subcellularLocation>
        <location evidence="1">Cell membrane</location>
        <topology evidence="1">Multi-pass membrane protein</topology>
    </subcellularLocation>
</comment>
<accession>A0A1I0RSR8</accession>
<dbReference type="STRING" id="99656.SAMN05421659_12244"/>
<reference evidence="7 8" key="1">
    <citation type="submission" date="2016-10" db="EMBL/GenBank/DDBJ databases">
        <authorList>
            <person name="de Groot N.N."/>
        </authorList>
    </citation>
    <scope>NUCLEOTIDE SEQUENCE [LARGE SCALE GENOMIC DNA]</scope>
    <source>
        <strain evidence="7 8">DSM 9179</strain>
    </source>
</reference>
<keyword evidence="5 6" id="KW-0472">Membrane</keyword>
<keyword evidence="3 6" id="KW-0812">Transmembrane</keyword>
<proteinExistence type="predicted"/>
<dbReference type="EMBL" id="FOJI01000022">
    <property type="protein sequence ID" value="SEW44412.1"/>
    <property type="molecule type" value="Genomic_DNA"/>
</dbReference>
<dbReference type="InterPro" id="IPR001851">
    <property type="entry name" value="ABC_transp_permease"/>
</dbReference>
<evidence type="ECO:0000256" key="3">
    <source>
        <dbReference type="ARBA" id="ARBA00022692"/>
    </source>
</evidence>
<sequence length="368" mass="38844">MSKNSNKLNTNYFRSIFKALIRNKLFIPIAFLTFLLLINVFINPGFLRISMGSDSNGNNVLIGNLINILSNATELVILAIGMTLVTSASRGQDISVGATVAIVGGVVMRVLCGSETQPAMLHAPIIVAFILGCLAGMACGAFNGLLVAKFKIQPMVATLILFTAGRSIGSMAMGGLKPKAVPSFGYYGNFIPGFPVPTPILITIVVVALTFLVLKKTNLGLYTRAVGINDKASSLNGLNPAMIKFLAFVIMGLCVGIAGFVQSSRVQTVNPYTIVPSIEMDVILAVALGANSLGGGKFNMMGSIIGAYTIQTLTSMLTTLNVNTNAVPVFKAVIIIILVAIQTPIVKSFFSNRVKFSKLAVGDGKERG</sequence>
<dbReference type="OrthoDB" id="9784538at2"/>
<dbReference type="AlphaFoldDB" id="A0A1I0RSR8"/>
<dbReference type="RefSeq" id="WP_092457676.1">
    <property type="nucleotide sequence ID" value="NZ_FOJI01000022.1"/>
</dbReference>
<evidence type="ECO:0000313" key="8">
    <source>
        <dbReference type="Proteomes" id="UP000199701"/>
    </source>
</evidence>
<gene>
    <name evidence="7" type="ORF">SAMN05421659_12244</name>
</gene>
<feature type="transmembrane region" description="Helical" evidence="6">
    <location>
        <begin position="21"/>
        <end position="42"/>
    </location>
</feature>
<evidence type="ECO:0000256" key="2">
    <source>
        <dbReference type="ARBA" id="ARBA00022475"/>
    </source>
</evidence>
<dbReference type="Pfam" id="PF02653">
    <property type="entry name" value="BPD_transp_2"/>
    <property type="match status" value="1"/>
</dbReference>
<keyword evidence="7" id="KW-0813">Transport</keyword>
<evidence type="ECO:0000256" key="4">
    <source>
        <dbReference type="ARBA" id="ARBA00022989"/>
    </source>
</evidence>